<organism evidence="3 4">
    <name type="scientific">Branchiostoma belcheri</name>
    <name type="common">Amphioxus</name>
    <dbReference type="NCBI Taxonomy" id="7741"/>
    <lineage>
        <taxon>Eukaryota</taxon>
        <taxon>Metazoa</taxon>
        <taxon>Chordata</taxon>
        <taxon>Cephalochordata</taxon>
        <taxon>Leptocardii</taxon>
        <taxon>Amphioxiformes</taxon>
        <taxon>Branchiostomatidae</taxon>
        <taxon>Branchiostoma</taxon>
    </lineage>
</organism>
<dbReference type="PANTHER" id="PTHR11461:SF211">
    <property type="entry name" value="GH10112P-RELATED"/>
    <property type="match status" value="1"/>
</dbReference>
<evidence type="ECO:0000259" key="2">
    <source>
        <dbReference type="SMART" id="SM00093"/>
    </source>
</evidence>
<dbReference type="GO" id="GO:0005615">
    <property type="term" value="C:extracellular space"/>
    <property type="evidence" value="ECO:0007669"/>
    <property type="project" value="InterPro"/>
</dbReference>
<dbReference type="CDD" id="cd19590">
    <property type="entry name" value="serpin_thermopin-like"/>
    <property type="match status" value="1"/>
</dbReference>
<dbReference type="Pfam" id="PF00079">
    <property type="entry name" value="Serpin"/>
    <property type="match status" value="1"/>
</dbReference>
<dbReference type="GO" id="GO:0004867">
    <property type="term" value="F:serine-type endopeptidase inhibitor activity"/>
    <property type="evidence" value="ECO:0007669"/>
    <property type="project" value="InterPro"/>
</dbReference>
<sequence>MEQLSGANTEFALSLYRQLCGDGGNVFFSPYSISVALAMTSLGACGSTEAAMKGTLCFKDMSNDVLHSTFSTLHQQLYASDKCTLQTANRLYGEQTYSFLQDFLDATRKNYGAELASVDFKGAAEQVRGNINKWVEEQTKDKIKDLIPAGAVDSMTRLVLVNAIYFKGTWHKQFTTKATWDEDFNINNNEKVKVPMMKMEDKFNYGKFKDLKFCVLELPYVGKELSMLIFLPDEVEGIRDLESALTATILQTVSSQMKKRMIRVRLPRFKLEQDFSLGNTLKKMGMGEAFGDGADFSGMSAAADLFISEVVHKAFVEVNEEGTQAAAGSGLTVYSMDSGEPKSFIADHPFIFLIRDNRSNSVLFFGKLQKPL</sequence>
<evidence type="ECO:0000313" key="4">
    <source>
        <dbReference type="RefSeq" id="XP_019628699.1"/>
    </source>
</evidence>
<dbReference type="Gene3D" id="3.30.497.10">
    <property type="entry name" value="Antithrombin, subunit I, domain 2"/>
    <property type="match status" value="1"/>
</dbReference>
<dbReference type="Gene3D" id="2.30.39.10">
    <property type="entry name" value="Alpha-1-antitrypsin, domain 1"/>
    <property type="match status" value="1"/>
</dbReference>
<dbReference type="Proteomes" id="UP000515135">
    <property type="component" value="Unplaced"/>
</dbReference>
<dbReference type="FunFam" id="3.30.497.10:FF:000001">
    <property type="entry name" value="Serine protease inhibitor"/>
    <property type="match status" value="1"/>
</dbReference>
<dbReference type="InterPro" id="IPR023795">
    <property type="entry name" value="Serpin_CS"/>
</dbReference>
<dbReference type="InterPro" id="IPR036186">
    <property type="entry name" value="Serpin_sf"/>
</dbReference>
<dbReference type="PROSITE" id="PS00284">
    <property type="entry name" value="SERPIN"/>
    <property type="match status" value="1"/>
</dbReference>
<reference evidence="4" key="1">
    <citation type="submission" date="2025-08" db="UniProtKB">
        <authorList>
            <consortium name="RefSeq"/>
        </authorList>
    </citation>
    <scope>IDENTIFICATION</scope>
    <source>
        <tissue evidence="4">Gonad</tissue>
    </source>
</reference>
<dbReference type="InterPro" id="IPR023796">
    <property type="entry name" value="Serpin_dom"/>
</dbReference>
<name>A0A6P4Z439_BRABE</name>
<dbReference type="InterPro" id="IPR042185">
    <property type="entry name" value="Serpin_sf_2"/>
</dbReference>
<dbReference type="KEGG" id="bbel:109473263"/>
<dbReference type="FunFam" id="2.30.39.10:FF:000001">
    <property type="entry name" value="Serpin family B member 2"/>
    <property type="match status" value="1"/>
</dbReference>
<gene>
    <name evidence="4" type="primary">LOC109473263</name>
</gene>
<accession>A0A6P4Z439</accession>
<evidence type="ECO:0000313" key="3">
    <source>
        <dbReference type="Proteomes" id="UP000515135"/>
    </source>
</evidence>
<dbReference type="GeneID" id="109473263"/>
<dbReference type="OrthoDB" id="671595at2759"/>
<dbReference type="SMART" id="SM00093">
    <property type="entry name" value="SERPIN"/>
    <property type="match status" value="1"/>
</dbReference>
<comment type="similarity">
    <text evidence="1">Belongs to the serpin family. Ov-serpin subfamily.</text>
</comment>
<protein>
    <submittedName>
        <fullName evidence="4">Leukocyte elastase inhibitor-like</fullName>
    </submittedName>
</protein>
<dbReference type="SUPFAM" id="SSF56574">
    <property type="entry name" value="Serpins"/>
    <property type="match status" value="1"/>
</dbReference>
<dbReference type="PANTHER" id="PTHR11461">
    <property type="entry name" value="SERINE PROTEASE INHIBITOR, SERPIN"/>
    <property type="match status" value="1"/>
</dbReference>
<evidence type="ECO:0000256" key="1">
    <source>
        <dbReference type="ARBA" id="ARBA00006426"/>
    </source>
</evidence>
<proteinExistence type="inferred from homology"/>
<dbReference type="InterPro" id="IPR042178">
    <property type="entry name" value="Serpin_sf_1"/>
</dbReference>
<feature type="domain" description="Serpin" evidence="2">
    <location>
        <begin position="13"/>
        <end position="371"/>
    </location>
</feature>
<dbReference type="AlphaFoldDB" id="A0A6P4Z439"/>
<dbReference type="RefSeq" id="XP_019628699.1">
    <property type="nucleotide sequence ID" value="XM_019773140.1"/>
</dbReference>
<keyword evidence="3" id="KW-1185">Reference proteome</keyword>
<dbReference type="InterPro" id="IPR000215">
    <property type="entry name" value="Serpin_fam"/>
</dbReference>